<gene>
    <name evidence="1" type="primary">ORF62327</name>
</gene>
<protein>
    <submittedName>
        <fullName evidence="1">Uncharacterized protein</fullName>
    </submittedName>
</protein>
<organism evidence="1">
    <name type="scientific">Arion vulgaris</name>
    <dbReference type="NCBI Taxonomy" id="1028688"/>
    <lineage>
        <taxon>Eukaryota</taxon>
        <taxon>Metazoa</taxon>
        <taxon>Spiralia</taxon>
        <taxon>Lophotrochozoa</taxon>
        <taxon>Mollusca</taxon>
        <taxon>Gastropoda</taxon>
        <taxon>Heterobranchia</taxon>
        <taxon>Euthyneura</taxon>
        <taxon>Panpulmonata</taxon>
        <taxon>Eupulmonata</taxon>
        <taxon>Stylommatophora</taxon>
        <taxon>Helicina</taxon>
        <taxon>Arionoidea</taxon>
        <taxon>Arionidae</taxon>
        <taxon>Arion</taxon>
    </lineage>
</organism>
<dbReference type="EMBL" id="HACG01020493">
    <property type="protein sequence ID" value="CEK67358.1"/>
    <property type="molecule type" value="Transcribed_RNA"/>
</dbReference>
<proteinExistence type="predicted"/>
<reference evidence="1" key="1">
    <citation type="submission" date="2014-12" db="EMBL/GenBank/DDBJ databases">
        <title>Insight into the proteome of Arion vulgaris.</title>
        <authorList>
            <person name="Aradska J."/>
            <person name="Bulat T."/>
            <person name="Smidak R."/>
            <person name="Sarate P."/>
            <person name="Gangsoo J."/>
            <person name="Sialana F."/>
            <person name="Bilban M."/>
            <person name="Lubec G."/>
        </authorList>
    </citation>
    <scope>NUCLEOTIDE SEQUENCE</scope>
    <source>
        <tissue evidence="1">Skin</tissue>
    </source>
</reference>
<accession>A0A0B6ZFN2</accession>
<feature type="non-terminal residue" evidence="1">
    <location>
        <position position="85"/>
    </location>
</feature>
<dbReference type="AlphaFoldDB" id="A0A0B6ZFN2"/>
<evidence type="ECO:0000313" key="1">
    <source>
        <dbReference type="EMBL" id="CEK67358.1"/>
    </source>
</evidence>
<sequence length="85" mass="9549">MTVNADILCCQDSSLNFTGYKFTSNIVNELAKNNLYIKCPHLSVDDAGNRICRYFQGKDHSVCSDVSHPGRRKRSRTMCSACERG</sequence>
<name>A0A0B6ZFN2_9EUPU</name>